<name>A0ABN8ZGC9_RANTA</name>
<sequence length="127" mass="13579">MVVLFDRARSFGRDAHGAVREEGDTRLASQISRINPGDQWGDRCRNQIALTSHTSIPEATGLTPQEAGRLPCGPHAEGRQSHLYVNVESPSPLPVPAREGPGSSTAGTAHLLPHHTPSTPPLSLPLR</sequence>
<dbReference type="Proteomes" id="UP001176941">
    <property type="component" value="Chromosome 31"/>
</dbReference>
<evidence type="ECO:0000256" key="1">
    <source>
        <dbReference type="SAM" id="MobiDB-lite"/>
    </source>
</evidence>
<dbReference type="EMBL" id="OX459967">
    <property type="protein sequence ID" value="CAI9171663.1"/>
    <property type="molecule type" value="Genomic_DNA"/>
</dbReference>
<evidence type="ECO:0000313" key="3">
    <source>
        <dbReference type="Proteomes" id="UP001176941"/>
    </source>
</evidence>
<reference evidence="2" key="1">
    <citation type="submission" date="2023-04" db="EMBL/GenBank/DDBJ databases">
        <authorList>
            <consortium name="ELIXIR-Norway"/>
        </authorList>
    </citation>
    <scope>NUCLEOTIDE SEQUENCE [LARGE SCALE GENOMIC DNA]</scope>
</reference>
<keyword evidence="3" id="KW-1185">Reference proteome</keyword>
<accession>A0ABN8ZGC9</accession>
<organism evidence="2 3">
    <name type="scientific">Rangifer tarandus platyrhynchus</name>
    <name type="common">Svalbard reindeer</name>
    <dbReference type="NCBI Taxonomy" id="3082113"/>
    <lineage>
        <taxon>Eukaryota</taxon>
        <taxon>Metazoa</taxon>
        <taxon>Chordata</taxon>
        <taxon>Craniata</taxon>
        <taxon>Vertebrata</taxon>
        <taxon>Euteleostomi</taxon>
        <taxon>Mammalia</taxon>
        <taxon>Eutheria</taxon>
        <taxon>Laurasiatheria</taxon>
        <taxon>Artiodactyla</taxon>
        <taxon>Ruminantia</taxon>
        <taxon>Pecora</taxon>
        <taxon>Cervidae</taxon>
        <taxon>Odocoileinae</taxon>
        <taxon>Rangifer</taxon>
    </lineage>
</organism>
<gene>
    <name evidence="2" type="ORF">MRATA1EN1_LOCUS20625</name>
</gene>
<protein>
    <submittedName>
        <fullName evidence="2">Uncharacterized protein</fullName>
    </submittedName>
</protein>
<feature type="compositionally biased region" description="Pro residues" evidence="1">
    <location>
        <begin position="118"/>
        <end position="127"/>
    </location>
</feature>
<proteinExistence type="predicted"/>
<feature type="region of interest" description="Disordered" evidence="1">
    <location>
        <begin position="55"/>
        <end position="127"/>
    </location>
</feature>
<evidence type="ECO:0000313" key="2">
    <source>
        <dbReference type="EMBL" id="CAI9171663.1"/>
    </source>
</evidence>